<evidence type="ECO:0000313" key="3">
    <source>
        <dbReference type="Proteomes" id="UP000192591"/>
    </source>
</evidence>
<dbReference type="STRING" id="1962155.B1813_12710"/>
<dbReference type="RefSeq" id="WP_081192000.1">
    <property type="nucleotide sequence ID" value="NZ_MWIH01000005.1"/>
</dbReference>
<dbReference type="Proteomes" id="UP000192591">
    <property type="component" value="Unassembled WGS sequence"/>
</dbReference>
<feature type="region of interest" description="Disordered" evidence="1">
    <location>
        <begin position="167"/>
        <end position="229"/>
    </location>
</feature>
<proteinExistence type="predicted"/>
<keyword evidence="3" id="KW-1185">Reference proteome</keyword>
<gene>
    <name evidence="2" type="ORF">B1813_12710</name>
</gene>
<organism evidence="2 3">
    <name type="scientific">Saccharomonospora piscinae</name>
    <dbReference type="NCBI Taxonomy" id="687388"/>
    <lineage>
        <taxon>Bacteria</taxon>
        <taxon>Bacillati</taxon>
        <taxon>Actinomycetota</taxon>
        <taxon>Actinomycetes</taxon>
        <taxon>Pseudonocardiales</taxon>
        <taxon>Pseudonocardiaceae</taxon>
        <taxon>Saccharomonospora</taxon>
    </lineage>
</organism>
<evidence type="ECO:0000313" key="2">
    <source>
        <dbReference type="EMBL" id="OQO92969.1"/>
    </source>
</evidence>
<reference evidence="2 3" key="1">
    <citation type="submission" date="2017-02" db="EMBL/GenBank/DDBJ databases">
        <title>Draft genome of Saccharomonospora sp. 154.</title>
        <authorList>
            <person name="Alonso-Carmona G.S."/>
            <person name="De La Haba R."/>
            <person name="Vera-Gargallo B."/>
            <person name="Sandoval-Trujillo A.H."/>
            <person name="Ramirez-Duran N."/>
            <person name="Ventosa A."/>
        </authorList>
    </citation>
    <scope>NUCLEOTIDE SEQUENCE [LARGE SCALE GENOMIC DNA]</scope>
    <source>
        <strain evidence="2 3">LRS4.154</strain>
    </source>
</reference>
<accession>A0A1V9A761</accession>
<feature type="compositionally biased region" description="Basic and acidic residues" evidence="1">
    <location>
        <begin position="177"/>
        <end position="229"/>
    </location>
</feature>
<dbReference type="AlphaFoldDB" id="A0A1V9A761"/>
<sequence length="229" mass="25324">MGATTRFDAVSRELYGAAPGEFVALREWHVGEARRRGEPELADRIHRLRKPTTAAALVNALSRHPEAEVAALVELGERLRGAHRDLAGGRLRDLTHERNERVGALVEHALRLADGRVGEPVRREIAATLEAAVGDEDAARAVIEGNLTTALRPPDLFDAAWLPSRSAPARRKSGQAARREAERRARAARDEARDAVRRAEREEAEARRRTEAARAALDEAERDLSRLSR</sequence>
<evidence type="ECO:0000256" key="1">
    <source>
        <dbReference type="SAM" id="MobiDB-lite"/>
    </source>
</evidence>
<protein>
    <submittedName>
        <fullName evidence="2">Uncharacterized protein</fullName>
    </submittedName>
</protein>
<dbReference type="EMBL" id="MWIH01000005">
    <property type="protein sequence ID" value="OQO92969.1"/>
    <property type="molecule type" value="Genomic_DNA"/>
</dbReference>
<comment type="caution">
    <text evidence="2">The sequence shown here is derived from an EMBL/GenBank/DDBJ whole genome shotgun (WGS) entry which is preliminary data.</text>
</comment>
<name>A0A1V9A761_SACPI</name>